<comment type="caution">
    <text evidence="7">The sequence shown here is derived from an EMBL/GenBank/DDBJ whole genome shotgun (WGS) entry which is preliminary data.</text>
</comment>
<dbReference type="AlphaFoldDB" id="A0AAV6LTK8"/>
<feature type="region of interest" description="Disordered" evidence="5">
    <location>
        <begin position="171"/>
        <end position="197"/>
    </location>
</feature>
<protein>
    <recommendedName>
        <fullName evidence="6">BHLH domain-containing protein</fullName>
    </recommendedName>
</protein>
<name>A0AAV6LTK8_9ERIC</name>
<dbReference type="Proteomes" id="UP000823749">
    <property type="component" value="Chromosome 1"/>
</dbReference>
<sequence length="299" mass="33093">MIRVEEEESFRKVVSENSFIDLDSETWEKDEVMAQNNDPKNGFVDVEKSKEEVEASKATNYEKTDVSDSGMSIARVQGIKTLSRGKLGNQDSNREESWQRVVVVVGVVEWWWNGRSGGGSDGGGVVEVVVVEWQSGGGGDVVGVVVGVVVVVVLVIKQALSELLPAGLPRQSQEPAKVNKKRTRPGQNGRPRPRGDRQLIQDRIKELRELVPNGSKWSIDLLLERTIKHIMLFMQSITKHADKLSIFLDLKLRNKGTSLGGLPGYDQGSSWAMEVGSHLKVCPMMAENINMNGQMLIEV</sequence>
<dbReference type="PROSITE" id="PS50888">
    <property type="entry name" value="BHLH"/>
    <property type="match status" value="1"/>
</dbReference>
<evidence type="ECO:0000256" key="5">
    <source>
        <dbReference type="SAM" id="MobiDB-lite"/>
    </source>
</evidence>
<evidence type="ECO:0000256" key="1">
    <source>
        <dbReference type="ARBA" id="ARBA00004123"/>
    </source>
</evidence>
<evidence type="ECO:0000313" key="8">
    <source>
        <dbReference type="Proteomes" id="UP000823749"/>
    </source>
</evidence>
<accession>A0AAV6LTK8</accession>
<evidence type="ECO:0000313" key="7">
    <source>
        <dbReference type="EMBL" id="KAG5567447.1"/>
    </source>
</evidence>
<dbReference type="InterPro" id="IPR043561">
    <property type="entry name" value="LHW-like"/>
</dbReference>
<gene>
    <name evidence="7" type="ORF">RHGRI_002858</name>
</gene>
<feature type="domain" description="BHLH" evidence="6">
    <location>
        <begin position="184"/>
        <end position="233"/>
    </location>
</feature>
<keyword evidence="2" id="KW-0805">Transcription regulation</keyword>
<keyword evidence="8" id="KW-1185">Reference proteome</keyword>
<reference evidence="7" key="1">
    <citation type="submission" date="2020-08" db="EMBL/GenBank/DDBJ databases">
        <title>Plant Genome Project.</title>
        <authorList>
            <person name="Zhang R.-G."/>
        </authorList>
    </citation>
    <scope>NUCLEOTIDE SEQUENCE</scope>
    <source>
        <strain evidence="7">WSP0</strain>
        <tissue evidence="7">Leaf</tissue>
    </source>
</reference>
<dbReference type="GO" id="GO:0005634">
    <property type="term" value="C:nucleus"/>
    <property type="evidence" value="ECO:0007669"/>
    <property type="project" value="UniProtKB-SubCell"/>
</dbReference>
<dbReference type="Pfam" id="PF23176">
    <property type="entry name" value="bHLH_LHW"/>
    <property type="match status" value="1"/>
</dbReference>
<evidence type="ECO:0000256" key="4">
    <source>
        <dbReference type="ARBA" id="ARBA00023242"/>
    </source>
</evidence>
<dbReference type="PANTHER" id="PTHR46196">
    <property type="entry name" value="TRANSCRIPTION FACTOR BHLH155-LIKE ISOFORM X1-RELATED"/>
    <property type="match status" value="1"/>
</dbReference>
<organism evidence="7 8">
    <name type="scientific">Rhododendron griersonianum</name>
    <dbReference type="NCBI Taxonomy" id="479676"/>
    <lineage>
        <taxon>Eukaryota</taxon>
        <taxon>Viridiplantae</taxon>
        <taxon>Streptophyta</taxon>
        <taxon>Embryophyta</taxon>
        <taxon>Tracheophyta</taxon>
        <taxon>Spermatophyta</taxon>
        <taxon>Magnoliopsida</taxon>
        <taxon>eudicotyledons</taxon>
        <taxon>Gunneridae</taxon>
        <taxon>Pentapetalae</taxon>
        <taxon>asterids</taxon>
        <taxon>Ericales</taxon>
        <taxon>Ericaceae</taxon>
        <taxon>Ericoideae</taxon>
        <taxon>Rhodoreae</taxon>
        <taxon>Rhododendron</taxon>
    </lineage>
</organism>
<keyword evidence="4" id="KW-0539">Nucleus</keyword>
<dbReference type="GO" id="GO:0046983">
    <property type="term" value="F:protein dimerization activity"/>
    <property type="evidence" value="ECO:0007669"/>
    <property type="project" value="InterPro"/>
</dbReference>
<keyword evidence="3" id="KW-0804">Transcription</keyword>
<dbReference type="EMBL" id="JACTNZ010000001">
    <property type="protein sequence ID" value="KAG5567447.1"/>
    <property type="molecule type" value="Genomic_DNA"/>
</dbReference>
<dbReference type="GO" id="GO:0003700">
    <property type="term" value="F:DNA-binding transcription factor activity"/>
    <property type="evidence" value="ECO:0007669"/>
    <property type="project" value="InterPro"/>
</dbReference>
<proteinExistence type="predicted"/>
<evidence type="ECO:0000256" key="3">
    <source>
        <dbReference type="ARBA" id="ARBA00023163"/>
    </source>
</evidence>
<evidence type="ECO:0000259" key="6">
    <source>
        <dbReference type="PROSITE" id="PS50888"/>
    </source>
</evidence>
<comment type="subcellular location">
    <subcellularLocation>
        <location evidence="1">Nucleus</location>
    </subcellularLocation>
</comment>
<evidence type="ECO:0000256" key="2">
    <source>
        <dbReference type="ARBA" id="ARBA00023015"/>
    </source>
</evidence>
<dbReference type="InterPro" id="IPR011598">
    <property type="entry name" value="bHLH_dom"/>
</dbReference>
<dbReference type="PANTHER" id="PTHR46196:SF1">
    <property type="entry name" value="TRANSCRIPTION FACTOR EMB1444-RELATED"/>
    <property type="match status" value="1"/>
</dbReference>